<accession>A0AAN9HTY9</accession>
<dbReference type="Proteomes" id="UP001372338">
    <property type="component" value="Unassembled WGS sequence"/>
</dbReference>
<dbReference type="EMBL" id="JAYWIO010000007">
    <property type="protein sequence ID" value="KAK7250673.1"/>
    <property type="molecule type" value="Genomic_DNA"/>
</dbReference>
<proteinExistence type="predicted"/>
<evidence type="ECO:0000313" key="3">
    <source>
        <dbReference type="Proteomes" id="UP001372338"/>
    </source>
</evidence>
<name>A0AAN9HTY9_CROPI</name>
<organism evidence="2 3">
    <name type="scientific">Crotalaria pallida</name>
    <name type="common">Smooth rattlebox</name>
    <name type="synonym">Crotalaria striata</name>
    <dbReference type="NCBI Taxonomy" id="3830"/>
    <lineage>
        <taxon>Eukaryota</taxon>
        <taxon>Viridiplantae</taxon>
        <taxon>Streptophyta</taxon>
        <taxon>Embryophyta</taxon>
        <taxon>Tracheophyta</taxon>
        <taxon>Spermatophyta</taxon>
        <taxon>Magnoliopsida</taxon>
        <taxon>eudicotyledons</taxon>
        <taxon>Gunneridae</taxon>
        <taxon>Pentapetalae</taxon>
        <taxon>rosids</taxon>
        <taxon>fabids</taxon>
        <taxon>Fabales</taxon>
        <taxon>Fabaceae</taxon>
        <taxon>Papilionoideae</taxon>
        <taxon>50 kb inversion clade</taxon>
        <taxon>genistoids sensu lato</taxon>
        <taxon>core genistoids</taxon>
        <taxon>Crotalarieae</taxon>
        <taxon>Crotalaria</taxon>
    </lineage>
</organism>
<reference evidence="2 3" key="1">
    <citation type="submission" date="2024-01" db="EMBL/GenBank/DDBJ databases">
        <title>The genomes of 5 underutilized Papilionoideae crops provide insights into root nodulation and disease resistanc.</title>
        <authorList>
            <person name="Yuan L."/>
        </authorList>
    </citation>
    <scope>NUCLEOTIDE SEQUENCE [LARGE SCALE GENOMIC DNA]</scope>
    <source>
        <strain evidence="2">ZHUSHIDOU_FW_LH</strain>
        <tissue evidence="2">Leaf</tissue>
    </source>
</reference>
<sequence length="172" mass="17881">MVLCRRPTSLSSIAVPSSGEMASFVSQHCKGEALVSQIYCSQQPASHQTLIPSSLRLSRSSAAPTAHRQPEAALPTASPEPLPSGSLPLPFCSLSRLPPVRLLSFFLPLLLSLRFSLSVVALPPVLLLRPSPSPSPLLSSPSIAVSPPPLSSPSIVVSLPPPVAVSQGLASQ</sequence>
<protein>
    <submittedName>
        <fullName evidence="2">Uncharacterized protein</fullName>
    </submittedName>
</protein>
<dbReference type="AlphaFoldDB" id="A0AAN9HTY9"/>
<gene>
    <name evidence="2" type="ORF">RIF29_33247</name>
</gene>
<comment type="caution">
    <text evidence="2">The sequence shown here is derived from an EMBL/GenBank/DDBJ whole genome shotgun (WGS) entry which is preliminary data.</text>
</comment>
<keyword evidence="3" id="KW-1185">Reference proteome</keyword>
<feature type="region of interest" description="Disordered" evidence="1">
    <location>
        <begin position="61"/>
        <end position="81"/>
    </location>
</feature>
<evidence type="ECO:0000256" key="1">
    <source>
        <dbReference type="SAM" id="MobiDB-lite"/>
    </source>
</evidence>
<evidence type="ECO:0000313" key="2">
    <source>
        <dbReference type="EMBL" id="KAK7250673.1"/>
    </source>
</evidence>